<dbReference type="CDD" id="cd04852">
    <property type="entry name" value="Peptidases_S8_3"/>
    <property type="match status" value="2"/>
</dbReference>
<evidence type="ECO:0000256" key="6">
    <source>
        <dbReference type="ARBA" id="ARBA00022801"/>
    </source>
</evidence>
<comment type="subcellular location">
    <subcellularLocation>
        <location evidence="1">Secreted</location>
    </subcellularLocation>
</comment>
<feature type="domain" description="Peptidase S8/S53" evidence="11">
    <location>
        <begin position="149"/>
        <end position="585"/>
    </location>
</feature>
<evidence type="ECO:0000313" key="16">
    <source>
        <dbReference type="Proteomes" id="UP001428341"/>
    </source>
</evidence>
<dbReference type="GO" id="GO:0004252">
    <property type="term" value="F:serine-type endopeptidase activity"/>
    <property type="evidence" value="ECO:0007669"/>
    <property type="project" value="UniProtKB-UniRule"/>
</dbReference>
<feature type="domain" description="PA" evidence="12">
    <location>
        <begin position="1135"/>
        <end position="1222"/>
    </location>
</feature>
<reference evidence="15 16" key="1">
    <citation type="submission" date="2024-05" db="EMBL/GenBank/DDBJ databases">
        <title>Haplotype-resolved chromosome-level genome assembly of Huyou (Citrus changshanensis).</title>
        <authorList>
            <person name="Miao C."/>
            <person name="Chen W."/>
            <person name="Wu Y."/>
            <person name="Wang L."/>
            <person name="Zhao S."/>
            <person name="Grierson D."/>
            <person name="Xu C."/>
            <person name="Chen K."/>
        </authorList>
    </citation>
    <scope>NUCLEOTIDE SEQUENCE [LARGE SCALE GENOMIC DNA]</scope>
    <source>
        <strain evidence="15">01-14</strain>
        <tissue evidence="15">Leaf</tissue>
    </source>
</reference>
<keyword evidence="8" id="KW-0325">Glycoprotein</keyword>
<dbReference type="FunFam" id="2.60.40.2310:FF:000001">
    <property type="entry name" value="Subtilisin-like protease SBT1.5"/>
    <property type="match status" value="1"/>
</dbReference>
<dbReference type="Pfam" id="PF02225">
    <property type="entry name" value="PA"/>
    <property type="match status" value="2"/>
</dbReference>
<dbReference type="InterPro" id="IPR015500">
    <property type="entry name" value="Peptidase_S8_subtilisin-rel"/>
</dbReference>
<evidence type="ECO:0000259" key="11">
    <source>
        <dbReference type="Pfam" id="PF00082"/>
    </source>
</evidence>
<dbReference type="InterPro" id="IPR023827">
    <property type="entry name" value="Peptidase_S8_Asp-AS"/>
</dbReference>
<protein>
    <submittedName>
        <fullName evidence="15">Uncharacterized protein</fullName>
    </submittedName>
</protein>
<dbReference type="PANTHER" id="PTHR10795">
    <property type="entry name" value="PROPROTEIN CONVERTASE SUBTILISIN/KEXIN"/>
    <property type="match status" value="1"/>
</dbReference>
<feature type="active site" description="Charge relay system" evidence="9 10">
    <location>
        <position position="977"/>
    </location>
</feature>
<evidence type="ECO:0000256" key="4">
    <source>
        <dbReference type="ARBA" id="ARBA00022670"/>
    </source>
</evidence>
<dbReference type="Gene3D" id="2.60.40.2310">
    <property type="match status" value="2"/>
</dbReference>
<dbReference type="GO" id="GO:0005576">
    <property type="term" value="C:extracellular region"/>
    <property type="evidence" value="ECO:0007669"/>
    <property type="project" value="UniProtKB-SubCell"/>
</dbReference>
<dbReference type="InterPro" id="IPR034197">
    <property type="entry name" value="Peptidases_S8_3"/>
</dbReference>
<evidence type="ECO:0000259" key="12">
    <source>
        <dbReference type="Pfam" id="PF02225"/>
    </source>
</evidence>
<dbReference type="InterPro" id="IPR036852">
    <property type="entry name" value="Peptidase_S8/S53_dom_sf"/>
</dbReference>
<dbReference type="Gene3D" id="3.40.50.200">
    <property type="entry name" value="Peptidase S8/S53 domain"/>
    <property type="match status" value="2"/>
</dbReference>
<evidence type="ECO:0000256" key="10">
    <source>
        <dbReference type="PROSITE-ProRule" id="PRU01240"/>
    </source>
</evidence>
<sequence length="1519" mass="161059">MENKNCIVLNMLTITIGLIFSLTFSPAFALTSNGSDTDSLETYIVYVRKPDQDQATTSIKLDLDSWYHSFLPVSISSSINNQPRMLYCYKNVITGFAAKLTAEQAKAMETKEGFISAHVEKTLQLHTTHTPNFLGLHQNSGFWKDSNLGKGVIIGVMDTGITPGHPSFSDEGMPPPPAKWKGKCEFKGAACNNKLIGARNFLQGSTGEPPLDDEGHGTHTATTAAGNFVNGANVFGQANGTAVGIAPLAHLAIYKVCDFDGCSESRVYAAMDTAIDDGVDVLSLSLGAASVPFFEDPLAIGSFSAIQKEIFVSCSAGNEGPNPSTSSNEAPWILSVGASTTDRSIVASVELGNQAVYDGEALFQPEDFPSKQFPLIYPGANGNVSSAQCSPGSLSSDIRGKLVLCERGGGERTKKGQVVKDAGGIGMILMNDKLNGYSTLADPHLLPAVHVSYAAGESIKAFINSTSSPNATIVFKGTVIGKKSTPEVASFSSRGPSIASPGILKPDIIGPGVSILAAWPFSLENKTNTKSTFNMVSGTSMSCPHLSGVAALLKSAHPDWSPAAIKSAIMTTADIVSLDGKPIVDQRLLPADLFAVGAGHVNPSSANDPGLIYDIQPDDYIPYLCGLNYSDQHVQDIVMINVQCSKVSGIAETELNYPSFSVILGSTSQTYNRTVTNVGQAESSYTHKIVAPEGVTVTVEPENISFTKKNQKAIYSITFTRSQKTSALFAQGYLSWVSTKHTQILAGIAEVQPGNPYEVNMEKYKRSLLPTMVPICLISLIFTFCFTPTVAKEKESSGSNLQTYIVHIEIPEGGVSTDSVELDNWYNSFLPASTASSGQKQRMVHSYRNVITGFAAKLTAEEVKIMGNKQGFISAHPEKIFPLHTTHSTQFLGLHKSLGLWKHSSYGKGVIIGVLDTGITPGHPSFSDKGMPPPPAKWKGKCEFNVTACNNKLIGARNFLPSYETGKIEPPFDLVGHGTHTASTAAGNFVEQANVFGQANGTAVGVAPWAHLAIYQVCSDFGCSESSILAAMDTAVEDGVDVLSLSLGGGSSPFYADGIAVGAFGAIQNGVFVSCSAGNSGPFNASLSNEAPWILTVGASTIDRSIIATARLGNGADLEGESLFQPKDFPPTLLPLVYAGANGKESSAFCEPGSLNGTDVQGKVVLCERGGFVSRIGKGQTVKDAGGAAMILMNNDINGYSTLADPHVLPATHVSYAAGLRIKDYINSTSIPTATILFNGTVIGKPSAPEVTSFSSRGPSMASPGILKPDIIGPGVSILAAWPVSVENNTNTKSTFNIISGTSMSCPHLSGVAALLKSSHPDWSPAAIKSAMMTTTDIVNLEGKPIIDERLLPADIFAIGAGHVNPSRANDPGLVFDIQPDDYIPYLCGLNYTDREIAILVQRKVKCSEISSIKEAQLNYPSFSLTLGSGAQTYTRTVTNVGQPNSLYKSLIFAPQGVEVEVTPSTLQFNEANQKASFAVTFKRTSYGGNRQDMPFAQGYIKWSSDQHSVRIPLVVIFE</sequence>
<dbReference type="GO" id="GO:0006508">
    <property type="term" value="P:proteolysis"/>
    <property type="evidence" value="ECO:0007669"/>
    <property type="project" value="UniProtKB-KW"/>
</dbReference>
<feature type="active site" description="Charge relay system" evidence="9 10">
    <location>
        <position position="916"/>
    </location>
</feature>
<organism evidence="15 16">
    <name type="scientific">Citrus x changshan-huyou</name>
    <dbReference type="NCBI Taxonomy" id="2935761"/>
    <lineage>
        <taxon>Eukaryota</taxon>
        <taxon>Viridiplantae</taxon>
        <taxon>Streptophyta</taxon>
        <taxon>Embryophyta</taxon>
        <taxon>Tracheophyta</taxon>
        <taxon>Spermatophyta</taxon>
        <taxon>Magnoliopsida</taxon>
        <taxon>eudicotyledons</taxon>
        <taxon>Gunneridae</taxon>
        <taxon>Pentapetalae</taxon>
        <taxon>rosids</taxon>
        <taxon>malvids</taxon>
        <taxon>Sapindales</taxon>
        <taxon>Rutaceae</taxon>
        <taxon>Aurantioideae</taxon>
        <taxon>Citrus</taxon>
    </lineage>
</organism>
<feature type="active site" description="Charge relay system" evidence="10">
    <location>
        <position position="216"/>
    </location>
</feature>
<dbReference type="InterPro" id="IPR041469">
    <property type="entry name" value="Subtilisin-like_FN3"/>
</dbReference>
<dbReference type="EMBL" id="JBCGBO010000005">
    <property type="protein sequence ID" value="KAK9198523.1"/>
    <property type="molecule type" value="Genomic_DNA"/>
</dbReference>
<dbReference type="Pfam" id="PF17766">
    <property type="entry name" value="fn3_6"/>
    <property type="match status" value="2"/>
</dbReference>
<dbReference type="InterPro" id="IPR000209">
    <property type="entry name" value="Peptidase_S8/S53_dom"/>
</dbReference>
<feature type="domain" description="Inhibitor I9" evidence="13">
    <location>
        <begin position="803"/>
        <end position="884"/>
    </location>
</feature>
<feature type="domain" description="Subtilisin-like protease fibronectin type-III" evidence="14">
    <location>
        <begin position="654"/>
        <end position="742"/>
    </location>
</feature>
<dbReference type="CDD" id="cd02120">
    <property type="entry name" value="PA_subtilisin_like"/>
    <property type="match status" value="2"/>
</dbReference>
<evidence type="ECO:0000256" key="3">
    <source>
        <dbReference type="ARBA" id="ARBA00022525"/>
    </source>
</evidence>
<gene>
    <name evidence="15" type="ORF">WN944_013708</name>
</gene>
<dbReference type="Gene3D" id="3.30.70.80">
    <property type="entry name" value="Peptidase S8 propeptide/proteinase inhibitor I9"/>
    <property type="match status" value="2"/>
</dbReference>
<proteinExistence type="inferred from homology"/>
<dbReference type="SUPFAM" id="SSF52743">
    <property type="entry name" value="Subtilisin-like"/>
    <property type="match status" value="2"/>
</dbReference>
<name>A0AAP0M735_9ROSI</name>
<comment type="caution">
    <text evidence="15">The sequence shown here is derived from an EMBL/GenBank/DDBJ whole genome shotgun (WGS) entry which is preliminary data.</text>
</comment>
<evidence type="ECO:0000313" key="15">
    <source>
        <dbReference type="EMBL" id="KAK9198523.1"/>
    </source>
</evidence>
<dbReference type="Gene3D" id="3.50.30.30">
    <property type="match status" value="2"/>
</dbReference>
<evidence type="ECO:0000256" key="7">
    <source>
        <dbReference type="ARBA" id="ARBA00022825"/>
    </source>
</evidence>
<comment type="similarity">
    <text evidence="2 10">Belongs to the peptidase S8 family.</text>
</comment>
<evidence type="ECO:0000256" key="5">
    <source>
        <dbReference type="ARBA" id="ARBA00022729"/>
    </source>
</evidence>
<keyword evidence="16" id="KW-1185">Reference proteome</keyword>
<keyword evidence="7 10" id="KW-0720">Serine protease</keyword>
<evidence type="ECO:0000259" key="14">
    <source>
        <dbReference type="Pfam" id="PF17766"/>
    </source>
</evidence>
<dbReference type="InterPro" id="IPR046450">
    <property type="entry name" value="PA_dom_sf"/>
</dbReference>
<dbReference type="PROSITE" id="PS00136">
    <property type="entry name" value="SUBTILASE_ASP"/>
    <property type="match status" value="2"/>
</dbReference>
<dbReference type="InterPro" id="IPR003137">
    <property type="entry name" value="PA_domain"/>
</dbReference>
<feature type="domain" description="Peptidase S8/S53" evidence="11">
    <location>
        <begin position="907"/>
        <end position="1336"/>
    </location>
</feature>
<dbReference type="SUPFAM" id="SSF52025">
    <property type="entry name" value="PA domain"/>
    <property type="match status" value="2"/>
</dbReference>
<keyword evidence="4 10" id="KW-0645">Protease</keyword>
<feature type="domain" description="PA" evidence="12">
    <location>
        <begin position="373"/>
        <end position="459"/>
    </location>
</feature>
<dbReference type="InterPro" id="IPR010259">
    <property type="entry name" value="S8pro/Inhibitor_I9"/>
</dbReference>
<dbReference type="InterPro" id="IPR045051">
    <property type="entry name" value="SBT"/>
</dbReference>
<feature type="domain" description="Subtilisin-like protease fibronectin type-III" evidence="14">
    <location>
        <begin position="1417"/>
        <end position="1516"/>
    </location>
</feature>
<keyword evidence="6 10" id="KW-0378">Hydrolase</keyword>
<evidence type="ECO:0000256" key="9">
    <source>
        <dbReference type="PIRSR" id="PIRSR615500-1"/>
    </source>
</evidence>
<dbReference type="PRINTS" id="PR00723">
    <property type="entry name" value="SUBTILISIN"/>
</dbReference>
<dbReference type="InterPro" id="IPR037045">
    <property type="entry name" value="S8pro/Inhibitor_I9_sf"/>
</dbReference>
<dbReference type="FunFam" id="3.40.50.200:FF:000006">
    <property type="entry name" value="Subtilisin-like protease SBT1.5"/>
    <property type="match status" value="1"/>
</dbReference>
<dbReference type="Pfam" id="PF05922">
    <property type="entry name" value="Inhibitor_I9"/>
    <property type="match status" value="2"/>
</dbReference>
<dbReference type="Pfam" id="PF00082">
    <property type="entry name" value="Peptidase_S8"/>
    <property type="match status" value="2"/>
</dbReference>
<accession>A0AAP0M735</accession>
<keyword evidence="3" id="KW-0964">Secreted</keyword>
<evidence type="ECO:0000256" key="8">
    <source>
        <dbReference type="ARBA" id="ARBA00023180"/>
    </source>
</evidence>
<dbReference type="PROSITE" id="PS51892">
    <property type="entry name" value="SUBTILASE"/>
    <property type="match status" value="2"/>
</dbReference>
<dbReference type="FunFam" id="3.50.30.30:FF:000005">
    <property type="entry name" value="subtilisin-like protease SBT1.5"/>
    <property type="match status" value="2"/>
</dbReference>
<evidence type="ECO:0000256" key="2">
    <source>
        <dbReference type="ARBA" id="ARBA00011073"/>
    </source>
</evidence>
<dbReference type="Proteomes" id="UP001428341">
    <property type="component" value="Unassembled WGS sequence"/>
</dbReference>
<keyword evidence="5" id="KW-0732">Signal</keyword>
<feature type="domain" description="Inhibitor I9" evidence="13">
    <location>
        <begin position="42"/>
        <end position="126"/>
    </location>
</feature>
<feature type="active site" description="Charge relay system" evidence="10">
    <location>
        <position position="158"/>
    </location>
</feature>
<feature type="active site" description="Charge relay system" evidence="9 10">
    <location>
        <position position="1303"/>
    </location>
</feature>
<evidence type="ECO:0000256" key="1">
    <source>
        <dbReference type="ARBA" id="ARBA00004613"/>
    </source>
</evidence>
<feature type="active site" description="Charge relay system" evidence="10">
    <location>
        <position position="540"/>
    </location>
</feature>
<evidence type="ECO:0000259" key="13">
    <source>
        <dbReference type="Pfam" id="PF05922"/>
    </source>
</evidence>